<feature type="region of interest" description="Disordered" evidence="4">
    <location>
        <begin position="315"/>
        <end position="349"/>
    </location>
</feature>
<comment type="function">
    <text evidence="3">Hydrolase that can remove conjugated ubiquitin from proteins and may therefore play an important regulatory role at the level of protein turnover by preventing degradation.</text>
</comment>
<evidence type="ECO:0000256" key="2">
    <source>
        <dbReference type="ARBA" id="ARBA00022801"/>
    </source>
</evidence>
<keyword evidence="2 3" id="KW-0378">Hydrolase</keyword>
<feature type="compositionally biased region" description="Polar residues" evidence="4">
    <location>
        <begin position="391"/>
        <end position="402"/>
    </location>
</feature>
<dbReference type="AlphaFoldDB" id="A0A5J4YW28"/>
<feature type="compositionally biased region" description="Basic and acidic residues" evidence="4">
    <location>
        <begin position="333"/>
        <end position="349"/>
    </location>
</feature>
<evidence type="ECO:0000313" key="6">
    <source>
        <dbReference type="EMBL" id="KAA8494943.1"/>
    </source>
</evidence>
<reference evidence="7" key="1">
    <citation type="journal article" date="2019" name="Nat. Commun.">
        <title>Expansion of phycobilisome linker gene families in mesophilic red algae.</title>
        <authorList>
            <person name="Lee J."/>
            <person name="Kim D."/>
            <person name="Bhattacharya D."/>
            <person name="Yoon H.S."/>
        </authorList>
    </citation>
    <scope>NUCLEOTIDE SEQUENCE [LARGE SCALE GENOMIC DNA]</scope>
    <source>
        <strain evidence="7">CCMP 1328</strain>
    </source>
</reference>
<dbReference type="GO" id="GO:0016579">
    <property type="term" value="P:protein deubiquitination"/>
    <property type="evidence" value="ECO:0007669"/>
    <property type="project" value="TreeGrafter"/>
</dbReference>
<name>A0A5J4YW28_PORPP</name>
<dbReference type="PROSITE" id="PS50802">
    <property type="entry name" value="OTU"/>
    <property type="match status" value="1"/>
</dbReference>
<dbReference type="Gene3D" id="3.90.70.80">
    <property type="match status" value="1"/>
</dbReference>
<dbReference type="CDD" id="cd22746">
    <property type="entry name" value="OTU_plant_OTU3_4-like"/>
    <property type="match status" value="1"/>
</dbReference>
<dbReference type="InterPro" id="IPR038765">
    <property type="entry name" value="Papain-like_cys_pep_sf"/>
</dbReference>
<feature type="compositionally biased region" description="Polar residues" evidence="4">
    <location>
        <begin position="51"/>
        <end position="63"/>
    </location>
</feature>
<dbReference type="OrthoDB" id="409956at2759"/>
<sequence length="577" mass="64090">MVDQDSGTYWARMPAFCCGTREQGRAPPAGSVGSAGPPGLGQRPPQQQTGSRHPNATRVSSRSRFGAGAPAPAVRKLVDTDARLQALWTKYDADVGRKRGTDMKNAPVTGSGDEQEGNDYYVIFDILALDGELRTQLDAPELQPHVLDPQVMRVAQHADVWRQRLANVHEMLIAETTRLELETTEFEHLFEIVLSTNDAHNMITFVADLASFKIGVLLYVEKWIKYARPELVQRFDALRARVEYLDARARRDFPGRADQLNLGQYDFAVSSRTTVRFAGPVLDRTKSHFSGRASKRAEREPETFEEFQKSLEFEKTRARSFRPGSSKSFGPGGEKERTRGSRHPPDAMRRTGTLRMMAALITSSTDAGGASLGAPPVGGPPKASPPLASNARATPNQTQAPNGTDAGHLQQHFSFSSALYATKNKRQESVKDMGASLVPSPVRGDGRCLFRSVAKGRALLTNRIAQWCEEMERRDADQLRALAVKEIRAHKELLSTFCVIEGDIDRYCRKMSSVRTFGGEPELLMLALIIHSPIAVYLRQGAGFRQIQVYGRQFDGRPVNILYVDSIHYDCLVPRFM</sequence>
<feature type="domain" description="OTU" evidence="5">
    <location>
        <begin position="437"/>
        <end position="575"/>
    </location>
</feature>
<keyword evidence="7" id="KW-1185">Reference proteome</keyword>
<feature type="compositionally biased region" description="Low complexity" evidence="4">
    <location>
        <begin position="26"/>
        <end position="50"/>
    </location>
</feature>
<comment type="catalytic activity">
    <reaction evidence="1 3">
        <text>Thiol-dependent hydrolysis of ester, thioester, amide, peptide and isopeptide bonds formed by the C-terminal Gly of ubiquitin (a 76-residue protein attached to proteins as an intracellular targeting signal).</text>
        <dbReference type="EC" id="3.4.19.12"/>
    </reaction>
</comment>
<dbReference type="PANTHER" id="PTHR13312">
    <property type="entry name" value="HIV-INDUCED PROTEIN-7-LIKE PROTEASE"/>
    <property type="match status" value="1"/>
</dbReference>
<organism evidence="6 7">
    <name type="scientific">Porphyridium purpureum</name>
    <name type="common">Red alga</name>
    <name type="synonym">Porphyridium cruentum</name>
    <dbReference type="NCBI Taxonomy" id="35688"/>
    <lineage>
        <taxon>Eukaryota</taxon>
        <taxon>Rhodophyta</taxon>
        <taxon>Bangiophyceae</taxon>
        <taxon>Porphyridiales</taxon>
        <taxon>Porphyridiaceae</taxon>
        <taxon>Porphyridium</taxon>
    </lineage>
</organism>
<dbReference type="GO" id="GO:0005829">
    <property type="term" value="C:cytosol"/>
    <property type="evidence" value="ECO:0007669"/>
    <property type="project" value="TreeGrafter"/>
</dbReference>
<dbReference type="EC" id="3.4.19.12" evidence="3"/>
<dbReference type="GO" id="GO:0030968">
    <property type="term" value="P:endoplasmic reticulum unfolded protein response"/>
    <property type="evidence" value="ECO:0007669"/>
    <property type="project" value="TreeGrafter"/>
</dbReference>
<evidence type="ECO:0000256" key="3">
    <source>
        <dbReference type="RuleBase" id="RU367104"/>
    </source>
</evidence>
<dbReference type="SUPFAM" id="SSF54001">
    <property type="entry name" value="Cysteine proteinases"/>
    <property type="match status" value="1"/>
</dbReference>
<dbReference type="InterPro" id="IPR003323">
    <property type="entry name" value="OTU_dom"/>
</dbReference>
<keyword evidence="3" id="KW-0833">Ubl conjugation pathway</keyword>
<feature type="region of interest" description="Disordered" evidence="4">
    <location>
        <begin position="21"/>
        <end position="72"/>
    </location>
</feature>
<gene>
    <name evidence="6" type="ORF">FVE85_3184</name>
</gene>
<comment type="caution">
    <text evidence="6">The sequence shown here is derived from an EMBL/GenBank/DDBJ whole genome shotgun (WGS) entry which is preliminary data.</text>
</comment>
<evidence type="ECO:0000256" key="4">
    <source>
        <dbReference type="SAM" id="MobiDB-lite"/>
    </source>
</evidence>
<dbReference type="GO" id="GO:0004843">
    <property type="term" value="F:cysteine-type deubiquitinase activity"/>
    <property type="evidence" value="ECO:0007669"/>
    <property type="project" value="UniProtKB-UniRule"/>
</dbReference>
<comment type="subcellular location">
    <subcellularLocation>
        <location evidence="3">Cytoplasm</location>
    </subcellularLocation>
</comment>
<evidence type="ECO:0000259" key="5">
    <source>
        <dbReference type="PROSITE" id="PS50802"/>
    </source>
</evidence>
<dbReference type="GO" id="GO:0005634">
    <property type="term" value="C:nucleus"/>
    <property type="evidence" value="ECO:0007669"/>
    <property type="project" value="TreeGrafter"/>
</dbReference>
<proteinExistence type="predicted"/>
<keyword evidence="3" id="KW-0963">Cytoplasm</keyword>
<evidence type="ECO:0000313" key="7">
    <source>
        <dbReference type="Proteomes" id="UP000324585"/>
    </source>
</evidence>
<keyword evidence="3" id="KW-0645">Protease</keyword>
<dbReference type="EMBL" id="VRMN01000004">
    <property type="protein sequence ID" value="KAA8494943.1"/>
    <property type="molecule type" value="Genomic_DNA"/>
</dbReference>
<keyword evidence="3" id="KW-0788">Thiol protease</keyword>
<feature type="region of interest" description="Disordered" evidence="4">
    <location>
        <begin position="366"/>
        <end position="408"/>
    </location>
</feature>
<evidence type="ECO:0000256" key="1">
    <source>
        <dbReference type="ARBA" id="ARBA00000707"/>
    </source>
</evidence>
<dbReference type="Pfam" id="PF02338">
    <property type="entry name" value="OTU"/>
    <property type="match status" value="1"/>
</dbReference>
<protein>
    <recommendedName>
        <fullName evidence="3">Ubiquitin thioesterase OTU</fullName>
        <ecNumber evidence="3">3.4.19.12</ecNumber>
    </recommendedName>
</protein>
<dbReference type="PANTHER" id="PTHR13312:SF6">
    <property type="entry name" value="UBIQUITIN THIOESTERASE OTU"/>
    <property type="match status" value="1"/>
</dbReference>
<accession>A0A5J4YW28</accession>
<dbReference type="Proteomes" id="UP000324585">
    <property type="component" value="Unassembled WGS sequence"/>
</dbReference>
<dbReference type="GO" id="GO:0036503">
    <property type="term" value="P:ERAD pathway"/>
    <property type="evidence" value="ECO:0007669"/>
    <property type="project" value="TreeGrafter"/>
</dbReference>